<evidence type="ECO:0000313" key="8">
    <source>
        <dbReference type="Proteomes" id="UP000673975"/>
    </source>
</evidence>
<dbReference type="PANTHER" id="PTHR34653">
    <property type="match status" value="1"/>
</dbReference>
<dbReference type="GO" id="GO:0005198">
    <property type="term" value="F:structural molecule activity"/>
    <property type="evidence" value="ECO:0007669"/>
    <property type="project" value="UniProtKB-UniRule"/>
</dbReference>
<evidence type="ECO:0000313" key="7">
    <source>
        <dbReference type="EMBL" id="MBP3191933.1"/>
    </source>
</evidence>
<reference evidence="7" key="1">
    <citation type="submission" date="2021-02" db="EMBL/GenBank/DDBJ databases">
        <title>Natronogracilivirga saccharolytica gen. nov. sp. nov. a new anaerobic, haloalkiliphilic carbohydrate-fermenting bacterium from soda lake and proposing of Cyclonatronumiaceae fam. nov. in the phylum Balneolaeota.</title>
        <authorList>
            <person name="Zhilina T.N."/>
            <person name="Sorokin D.Y."/>
            <person name="Zavarzina D.G."/>
            <person name="Toshchakov S.V."/>
            <person name="Kublanov I.V."/>
        </authorList>
    </citation>
    <scope>NUCLEOTIDE SEQUENCE</scope>
    <source>
        <strain evidence="7">Z-1702</strain>
    </source>
</reference>
<evidence type="ECO:0000256" key="3">
    <source>
        <dbReference type="ARBA" id="ARBA00023143"/>
    </source>
</evidence>
<evidence type="ECO:0000256" key="2">
    <source>
        <dbReference type="ARBA" id="ARBA00009272"/>
    </source>
</evidence>
<evidence type="ECO:0000256" key="6">
    <source>
        <dbReference type="SAM" id="MobiDB-lite"/>
    </source>
</evidence>
<name>A0A8J7S801_9BACT</name>
<dbReference type="EMBL" id="JAFIDN010000003">
    <property type="protein sequence ID" value="MBP3191933.1"/>
    <property type="molecule type" value="Genomic_DNA"/>
</dbReference>
<dbReference type="Pfam" id="PF02049">
    <property type="entry name" value="FliE"/>
    <property type="match status" value="1"/>
</dbReference>
<protein>
    <recommendedName>
        <fullName evidence="4 5">Flagellar hook-basal body complex protein FliE</fullName>
    </recommendedName>
</protein>
<keyword evidence="7" id="KW-0282">Flagellum</keyword>
<dbReference type="GO" id="GO:0009425">
    <property type="term" value="C:bacterial-type flagellum basal body"/>
    <property type="evidence" value="ECO:0007669"/>
    <property type="project" value="UniProtKB-SubCell"/>
</dbReference>
<evidence type="ECO:0000256" key="4">
    <source>
        <dbReference type="HAMAP-Rule" id="MF_00724"/>
    </source>
</evidence>
<organism evidence="7 8">
    <name type="scientific">Natronogracilivirga saccharolytica</name>
    <dbReference type="NCBI Taxonomy" id="2812953"/>
    <lineage>
        <taxon>Bacteria</taxon>
        <taxon>Pseudomonadati</taxon>
        <taxon>Balneolota</taxon>
        <taxon>Balneolia</taxon>
        <taxon>Balneolales</taxon>
        <taxon>Cyclonatronaceae</taxon>
        <taxon>Natronogracilivirga</taxon>
    </lineage>
</organism>
<dbReference type="Proteomes" id="UP000673975">
    <property type="component" value="Unassembled WGS sequence"/>
</dbReference>
<dbReference type="GO" id="GO:0071973">
    <property type="term" value="P:bacterial-type flagellum-dependent cell motility"/>
    <property type="evidence" value="ECO:0007669"/>
    <property type="project" value="InterPro"/>
</dbReference>
<comment type="caution">
    <text evidence="7">The sequence shown here is derived from an EMBL/GenBank/DDBJ whole genome shotgun (WGS) entry which is preliminary data.</text>
</comment>
<proteinExistence type="inferred from homology"/>
<dbReference type="GO" id="GO:0003774">
    <property type="term" value="F:cytoskeletal motor activity"/>
    <property type="evidence" value="ECO:0007669"/>
    <property type="project" value="InterPro"/>
</dbReference>
<comment type="similarity">
    <text evidence="2 4">Belongs to the FliE family.</text>
</comment>
<dbReference type="PRINTS" id="PR01006">
    <property type="entry name" value="FLGHOOKFLIE"/>
</dbReference>
<sequence length="103" mass="11815">MSTPLELRGLQQPFQAEPGQERQQLKTPESADSFSDMLSRAVNSVDETMKTSEQSIQDFAAGKTENVHEVMINMQRAQLSFQMMVEMRNKAIETYQEISRMQI</sequence>
<feature type="region of interest" description="Disordered" evidence="6">
    <location>
        <begin position="1"/>
        <end position="34"/>
    </location>
</feature>
<accession>A0A8J7S801</accession>
<dbReference type="NCBIfam" id="TIGR00205">
    <property type="entry name" value="fliE"/>
    <property type="match status" value="1"/>
</dbReference>
<keyword evidence="3 4" id="KW-0975">Bacterial flagellum</keyword>
<dbReference type="PANTHER" id="PTHR34653:SF1">
    <property type="entry name" value="FLAGELLAR HOOK-BASAL BODY COMPLEX PROTEIN FLIE"/>
    <property type="match status" value="1"/>
</dbReference>
<evidence type="ECO:0000256" key="5">
    <source>
        <dbReference type="NCBIfam" id="TIGR00205"/>
    </source>
</evidence>
<comment type="subcellular location">
    <subcellularLocation>
        <location evidence="1 4">Bacterial flagellum basal body</location>
    </subcellularLocation>
</comment>
<keyword evidence="7" id="KW-0966">Cell projection</keyword>
<dbReference type="RefSeq" id="WP_210510834.1">
    <property type="nucleotide sequence ID" value="NZ_JAFIDN010000003.1"/>
</dbReference>
<dbReference type="InterPro" id="IPR001624">
    <property type="entry name" value="FliE"/>
</dbReference>
<evidence type="ECO:0000256" key="1">
    <source>
        <dbReference type="ARBA" id="ARBA00004117"/>
    </source>
</evidence>
<dbReference type="AlphaFoldDB" id="A0A8J7S801"/>
<keyword evidence="8" id="KW-1185">Reference proteome</keyword>
<dbReference type="HAMAP" id="MF_00724">
    <property type="entry name" value="FliE"/>
    <property type="match status" value="1"/>
</dbReference>
<keyword evidence="7" id="KW-0969">Cilium</keyword>
<gene>
    <name evidence="4 7" type="primary">fliE</name>
    <name evidence="7" type="ORF">NATSA_04565</name>
</gene>